<dbReference type="AlphaFoldDB" id="A0AAU9DH93"/>
<protein>
    <submittedName>
        <fullName evidence="1">Uncharacterized protein</fullName>
    </submittedName>
</protein>
<proteinExistence type="predicted"/>
<dbReference type="EMBL" id="AP026802">
    <property type="protein sequence ID" value="BDR57646.1"/>
    <property type="molecule type" value="Genomic_DNA"/>
</dbReference>
<gene>
    <name evidence="1" type="ORF">XA3_00870</name>
</gene>
<name>A0AAU9DH93_9LACO</name>
<evidence type="ECO:0000313" key="2">
    <source>
        <dbReference type="Proteomes" id="UP001321861"/>
    </source>
</evidence>
<organism evidence="1 2">
    <name type="scientific">Xylocopilactobacillus apicola</name>
    <dbReference type="NCBI Taxonomy" id="2932184"/>
    <lineage>
        <taxon>Bacteria</taxon>
        <taxon>Bacillati</taxon>
        <taxon>Bacillota</taxon>
        <taxon>Bacilli</taxon>
        <taxon>Lactobacillales</taxon>
        <taxon>Lactobacillaceae</taxon>
        <taxon>Xylocopilactobacillus</taxon>
    </lineage>
</organism>
<evidence type="ECO:0000313" key="1">
    <source>
        <dbReference type="EMBL" id="BDR57646.1"/>
    </source>
</evidence>
<reference evidence="1 2" key="1">
    <citation type="journal article" date="2023" name="Microbiol. Spectr.">
        <title>Symbiosis of Carpenter Bees with Uncharacterized Lactic Acid Bacteria Showing NAD Auxotrophy.</title>
        <authorList>
            <person name="Kawasaki S."/>
            <person name="Ozawa K."/>
            <person name="Mori T."/>
            <person name="Yamamoto A."/>
            <person name="Ito M."/>
            <person name="Ohkuma M."/>
            <person name="Sakamoto M."/>
            <person name="Matsutani M."/>
        </authorList>
    </citation>
    <scope>NUCLEOTIDE SEQUENCE [LARGE SCALE GENOMIC DNA]</scope>
    <source>
        <strain evidence="1 2">XA3</strain>
    </source>
</reference>
<sequence>MLINSKIVVVRNNPDLDTDFFLSFIWGGNSSIVKLSNSQKINISSEPWISDNSDIFGFDINNYLCNLELYVPTSNKKIFLNERKKCIGTLAVKENTDAGLILPPNKLRYFDPISRSLVCTKYGLSQEMAIDLVEIKSDFFLLFNEDSYSGFMLKNPLSYLTSHENGKTRL</sequence>
<dbReference type="KEGG" id="xap:XA3_00870"/>
<dbReference type="RefSeq" id="WP_317635599.1">
    <property type="nucleotide sequence ID" value="NZ_AP026802.1"/>
</dbReference>
<accession>A0AAU9DH93</accession>
<keyword evidence="2" id="KW-1185">Reference proteome</keyword>
<dbReference type="Proteomes" id="UP001321861">
    <property type="component" value="Chromosome"/>
</dbReference>